<feature type="region of interest" description="Disordered" evidence="1">
    <location>
        <begin position="242"/>
        <end position="262"/>
    </location>
</feature>
<gene>
    <name evidence="5" type="ORF">E3N88_43410</name>
</gene>
<feature type="domain" description="Retroviral polymerase SH3-like" evidence="4">
    <location>
        <begin position="416"/>
        <end position="449"/>
    </location>
</feature>
<evidence type="ECO:0000259" key="4">
    <source>
        <dbReference type="Pfam" id="PF25597"/>
    </source>
</evidence>
<dbReference type="Pfam" id="PF25349">
    <property type="entry name" value="PH_PHS1"/>
    <property type="match status" value="1"/>
</dbReference>
<sequence>MERSHRSNGSEGEQQGTMSIVTTAVSIGDPWEVQYGRFFNCPSPSTVAGAGGRHPSLVPLARKPKGTWISSFNSLACLKLLTTTTDHSDTYRSIILTVTLVNNVIEEHYISKLHFTWPQVSCSTGYVPRGSKVVFMSYNQDGQARHSNLIILFIQKFAVRFLTIDGAERFINILKEAFGHERIIGSTSGISKSKTSSESEIIPSFEAENRPTQGWDLMTTSAEFSEPMYRPIQEYSPIAASSETHVPPFHPNENYDGSLNSNHLSQDVQGKLSAFPPSFTSLLMNCYPVAETALQPIDPEEVILRKDIMPSFRPRKNAVASSDVFPTFKQFLVMVERQFNTKLKQVQTDWGGEFRSLSSFFQTLGILHRLSCPHTSEQNGVVERRHRHVVETGLTLLAQSHVPPHFWQFAYDTAVSQHHGYRCLDPETDRIYVARHVRFNELCFPFKSLQPSHKPGLPPSLDPYTSVYPTPPLLDDLLDQTPPVMSPQPPHPDVPANTATVIPDPPSPPSSPPPTLHTYHRRHKQPASVQPPNTTATIAPPSESTAPSNTQSVQHTRPSNLRQNPKKTTPYNISSFVSSTTDPDTEPATFTIANNFPQWRHAMAEEYSALMRNGTWSLVPRVPGSNVVDCKWVYKIKRDPQGHIQRYKARLCAKGFRQQQGIDYADTFSPVVKATTIRLVLSLAVTQQWPLRQLDIQNAFLHGDLQETVYLQQPPGFVDPAKPYHVCLLHKSLYGLKQAPRAWFHQLSTTLHKLGFQGSKTDPSLFVYSSGGTLLYMLVYVDDIVLTGNNPHVIDTVVQQLGHSFPVQDMGRLSYFLGVEVLQKGPDILLSQQKYILELLQKAGLTDSKPLSSPISTSANLALGDSPPFDNPARYRQVVGALQYATLSRPDISYAVNKVCQFMHFPTTNHWSTVKRILRYLKGTISYGLLVQQNSSPVLHAYADATFNTLTAFSDADWAGCPDDRRSTGGYAIYLGTNLVSCSARKQETVSRSSTESEYKALADAVAELTWLQTLLQELHVPIQTVPTLWCDNLGATYLSANPVFHARTKHVEVDFHFVREKVAKRQLSVQFISTDDQIADVFTKPLPSQRFLNLRSKLRVASRP</sequence>
<keyword evidence="6" id="KW-1185">Reference proteome</keyword>
<feature type="domain" description="Reverse transcriptase Ty1/copia-type" evidence="2">
    <location>
        <begin position="613"/>
        <end position="855"/>
    </location>
</feature>
<feature type="compositionally biased region" description="Polar residues" evidence="1">
    <location>
        <begin position="527"/>
        <end position="582"/>
    </location>
</feature>
<feature type="compositionally biased region" description="Low complexity" evidence="1">
    <location>
        <begin position="473"/>
        <end position="483"/>
    </location>
</feature>
<dbReference type="Proteomes" id="UP000326396">
    <property type="component" value="Unassembled WGS sequence"/>
</dbReference>
<evidence type="ECO:0000313" key="5">
    <source>
        <dbReference type="EMBL" id="KAD1020761.1"/>
    </source>
</evidence>
<comment type="caution">
    <text evidence="5">The sequence shown here is derived from an EMBL/GenBank/DDBJ whole genome shotgun (WGS) entry which is preliminary data.</text>
</comment>
<dbReference type="InterPro" id="IPR043502">
    <property type="entry name" value="DNA/RNA_pol_sf"/>
</dbReference>
<dbReference type="InterPro" id="IPR036397">
    <property type="entry name" value="RNaseH_sf"/>
</dbReference>
<dbReference type="AlphaFoldDB" id="A0A5N6LF10"/>
<feature type="region of interest" description="Disordered" evidence="1">
    <location>
        <begin position="451"/>
        <end position="586"/>
    </location>
</feature>
<dbReference type="GO" id="GO:0003676">
    <property type="term" value="F:nucleic acid binding"/>
    <property type="evidence" value="ECO:0007669"/>
    <property type="project" value="InterPro"/>
</dbReference>
<dbReference type="InterPro" id="IPR013103">
    <property type="entry name" value="RVT_2"/>
</dbReference>
<feature type="domain" description="Poor homologous synapsis 1 PH" evidence="3">
    <location>
        <begin position="30"/>
        <end position="184"/>
    </location>
</feature>
<dbReference type="CDD" id="cd09272">
    <property type="entry name" value="RNase_HI_RT_Ty1"/>
    <property type="match status" value="1"/>
</dbReference>
<dbReference type="SUPFAM" id="SSF56672">
    <property type="entry name" value="DNA/RNA polymerases"/>
    <property type="match status" value="1"/>
</dbReference>
<feature type="compositionally biased region" description="Pro residues" evidence="1">
    <location>
        <begin position="503"/>
        <end position="515"/>
    </location>
</feature>
<evidence type="ECO:0000259" key="3">
    <source>
        <dbReference type="Pfam" id="PF25349"/>
    </source>
</evidence>
<dbReference type="InterPro" id="IPR057619">
    <property type="entry name" value="PH_PHS1"/>
</dbReference>
<dbReference type="OrthoDB" id="414945at2759"/>
<protein>
    <submittedName>
        <fullName evidence="5">Uncharacterized protein</fullName>
    </submittedName>
</protein>
<reference evidence="5 6" key="1">
    <citation type="submission" date="2019-05" db="EMBL/GenBank/DDBJ databases">
        <title>Mikania micrantha, genome provides insights into the molecular mechanism of rapid growth.</title>
        <authorList>
            <person name="Liu B."/>
        </authorList>
    </citation>
    <scope>NUCLEOTIDE SEQUENCE [LARGE SCALE GENOMIC DNA]</scope>
    <source>
        <strain evidence="5">NLD-2019</strain>
        <tissue evidence="5">Leaf</tissue>
    </source>
</reference>
<evidence type="ECO:0000256" key="1">
    <source>
        <dbReference type="SAM" id="MobiDB-lite"/>
    </source>
</evidence>
<dbReference type="Pfam" id="PF25597">
    <property type="entry name" value="SH3_retrovirus"/>
    <property type="match status" value="1"/>
</dbReference>
<name>A0A5N6LF10_9ASTR</name>
<dbReference type="PANTHER" id="PTHR11439:SF450">
    <property type="entry name" value="REVERSE TRANSCRIPTASE TY1_COPIA-TYPE DOMAIN-CONTAINING PROTEIN"/>
    <property type="match status" value="1"/>
</dbReference>
<evidence type="ECO:0000259" key="2">
    <source>
        <dbReference type="Pfam" id="PF07727"/>
    </source>
</evidence>
<organism evidence="5 6">
    <name type="scientific">Mikania micrantha</name>
    <name type="common">bitter vine</name>
    <dbReference type="NCBI Taxonomy" id="192012"/>
    <lineage>
        <taxon>Eukaryota</taxon>
        <taxon>Viridiplantae</taxon>
        <taxon>Streptophyta</taxon>
        <taxon>Embryophyta</taxon>
        <taxon>Tracheophyta</taxon>
        <taxon>Spermatophyta</taxon>
        <taxon>Magnoliopsida</taxon>
        <taxon>eudicotyledons</taxon>
        <taxon>Gunneridae</taxon>
        <taxon>Pentapetalae</taxon>
        <taxon>asterids</taxon>
        <taxon>campanulids</taxon>
        <taxon>Asterales</taxon>
        <taxon>Asteraceae</taxon>
        <taxon>Asteroideae</taxon>
        <taxon>Heliantheae alliance</taxon>
        <taxon>Eupatorieae</taxon>
        <taxon>Mikania</taxon>
    </lineage>
</organism>
<dbReference type="Gene3D" id="3.30.420.10">
    <property type="entry name" value="Ribonuclease H-like superfamily/Ribonuclease H"/>
    <property type="match status" value="1"/>
</dbReference>
<dbReference type="PANTHER" id="PTHR11439">
    <property type="entry name" value="GAG-POL-RELATED RETROTRANSPOSON"/>
    <property type="match status" value="1"/>
</dbReference>
<evidence type="ECO:0000313" key="6">
    <source>
        <dbReference type="Proteomes" id="UP000326396"/>
    </source>
</evidence>
<dbReference type="InterPro" id="IPR057670">
    <property type="entry name" value="SH3_retrovirus"/>
</dbReference>
<feature type="compositionally biased region" description="Pro residues" evidence="1">
    <location>
        <begin position="484"/>
        <end position="493"/>
    </location>
</feature>
<dbReference type="Pfam" id="PF07727">
    <property type="entry name" value="RVT_2"/>
    <property type="match status" value="1"/>
</dbReference>
<dbReference type="SUPFAM" id="SSF53098">
    <property type="entry name" value="Ribonuclease H-like"/>
    <property type="match status" value="1"/>
</dbReference>
<dbReference type="EMBL" id="SZYD01001151">
    <property type="protein sequence ID" value="KAD1020761.1"/>
    <property type="molecule type" value="Genomic_DNA"/>
</dbReference>
<accession>A0A5N6LF10</accession>
<dbReference type="InterPro" id="IPR012337">
    <property type="entry name" value="RNaseH-like_sf"/>
</dbReference>
<proteinExistence type="predicted"/>